<dbReference type="OrthoDB" id="5354116at2759"/>
<proteinExistence type="predicted"/>
<feature type="compositionally biased region" description="Polar residues" evidence="1">
    <location>
        <begin position="449"/>
        <end position="467"/>
    </location>
</feature>
<evidence type="ECO:0000256" key="2">
    <source>
        <dbReference type="SAM" id="Phobius"/>
    </source>
</evidence>
<dbReference type="GeneID" id="28939455"/>
<dbReference type="AlphaFoldDB" id="A0A0W4ZTG8"/>
<dbReference type="EMBL" id="LFWA01000004">
    <property type="protein sequence ID" value="KTW31675.1"/>
    <property type="molecule type" value="Genomic_DNA"/>
</dbReference>
<evidence type="ECO:0000313" key="4">
    <source>
        <dbReference type="Proteomes" id="UP000053447"/>
    </source>
</evidence>
<protein>
    <submittedName>
        <fullName evidence="3">Uncharacterized protein</fullName>
    </submittedName>
</protein>
<feature type="transmembrane region" description="Helical" evidence="2">
    <location>
        <begin position="7"/>
        <end position="26"/>
    </location>
</feature>
<reference evidence="4" key="1">
    <citation type="journal article" date="2016" name="Nat. Commun.">
        <title>Genome analysis of three Pneumocystis species reveals adaptation mechanisms to life exclusively in mammalian hosts.</title>
        <authorList>
            <person name="Ma L."/>
            <person name="Chen Z."/>
            <person name="Huang D.W."/>
            <person name="Kutty G."/>
            <person name="Ishihara M."/>
            <person name="Wang H."/>
            <person name="Abouelleil A."/>
            <person name="Bishop L."/>
            <person name="Davey E."/>
            <person name="Deng R."/>
            <person name="Deng X."/>
            <person name="Fan L."/>
            <person name="Fantoni G."/>
            <person name="Fitzgerald M."/>
            <person name="Gogineni E."/>
            <person name="Goldberg J.M."/>
            <person name="Handley G."/>
            <person name="Hu X."/>
            <person name="Huber C."/>
            <person name="Jiao X."/>
            <person name="Jones K."/>
            <person name="Levin J.Z."/>
            <person name="Liu Y."/>
            <person name="Macdonald P."/>
            <person name="Melnikov A."/>
            <person name="Raley C."/>
            <person name="Sassi M."/>
            <person name="Sherman B.T."/>
            <person name="Song X."/>
            <person name="Sykes S."/>
            <person name="Tran B."/>
            <person name="Walsh L."/>
            <person name="Xia Y."/>
            <person name="Yang J."/>
            <person name="Young S."/>
            <person name="Zeng Q."/>
            <person name="Zheng X."/>
            <person name="Stephens R."/>
            <person name="Nusbaum C."/>
            <person name="Birren B.W."/>
            <person name="Azadi P."/>
            <person name="Lempicki R.A."/>
            <person name="Cuomo C.A."/>
            <person name="Kovacs J.A."/>
        </authorList>
    </citation>
    <scope>NUCLEOTIDE SEQUENCE [LARGE SCALE GENOMIC DNA]</scope>
    <source>
        <strain evidence="4">RU7</strain>
    </source>
</reference>
<comment type="caution">
    <text evidence="3">The sequence shown here is derived from an EMBL/GenBank/DDBJ whole genome shotgun (WGS) entry which is preliminary data.</text>
</comment>
<dbReference type="STRING" id="1408657.A0A0W4ZTG8"/>
<sequence length="504" mass="57297">MPVRGIICLKFVVFFFCISELIYVVVQSIDISRKRKNMSSSGTKDIVSSSGDIDQTLEDLCCVFLAIPGGSFVLNQSLSEGKKNSKQASTILLKLQQKAYNSLSKIESDLTVAATLLLNSISPIDPKYSLISSFYTFSRKLLIREQRNNNTHIPINDPKKYTQDTFPLRPPGNECLFVIGPNGPLFSSFAAKSILDTRPIDTENRAYVTQIIPNHSTPVKSIRTFANISPPSGQSSISTLKKRKLKNPTTRRIPSIKWLYYDNYSSYAPIKDMETAIFSESHFNAVWWRREKEKFYMEQVKKEKKDDTDQSDTKSSDNLELDEKLILSYEPMSISEDTKISSTNLKDNDININEIGRLIQTLSEMQSSRMSRSQTEAPGELEEQLAFYIQQLLLKQITTFNIQPRELLSKPMSLCMSFLVLGPSYGGTLPNVPFMSSTDELRNKHGSYSDLNYNKNENQGHSASQRPPNIPIHLQSLLRTEPYRSFLGPLAGYNRRLVNRPRRY</sequence>
<dbReference type="Proteomes" id="UP000053447">
    <property type="component" value="Unassembled WGS sequence"/>
</dbReference>
<dbReference type="RefSeq" id="XP_018230367.1">
    <property type="nucleotide sequence ID" value="XM_018373200.1"/>
</dbReference>
<name>A0A0W4ZTG8_PNEJ7</name>
<accession>A0A0W4ZTG8</accession>
<dbReference type="VEuPathDB" id="FungiDB:T551_00936"/>
<organism evidence="3 4">
    <name type="scientific">Pneumocystis jirovecii (strain RU7)</name>
    <name type="common">Human pneumocystis pneumonia agent</name>
    <dbReference type="NCBI Taxonomy" id="1408657"/>
    <lineage>
        <taxon>Eukaryota</taxon>
        <taxon>Fungi</taxon>
        <taxon>Dikarya</taxon>
        <taxon>Ascomycota</taxon>
        <taxon>Taphrinomycotina</taxon>
        <taxon>Pneumocystomycetes</taxon>
        <taxon>Pneumocystaceae</taxon>
        <taxon>Pneumocystis</taxon>
    </lineage>
</organism>
<keyword evidence="2" id="KW-1133">Transmembrane helix</keyword>
<keyword evidence="4" id="KW-1185">Reference proteome</keyword>
<evidence type="ECO:0000313" key="3">
    <source>
        <dbReference type="EMBL" id="KTW31675.1"/>
    </source>
</evidence>
<keyword evidence="2" id="KW-0812">Transmembrane</keyword>
<gene>
    <name evidence="3" type="ORF">T551_00936</name>
</gene>
<feature type="region of interest" description="Disordered" evidence="1">
    <location>
        <begin position="443"/>
        <end position="469"/>
    </location>
</feature>
<keyword evidence="2" id="KW-0472">Membrane</keyword>
<evidence type="ECO:0000256" key="1">
    <source>
        <dbReference type="SAM" id="MobiDB-lite"/>
    </source>
</evidence>